<reference evidence="2" key="1">
    <citation type="submission" date="2014-09" db="EMBL/GenBank/DDBJ databases">
        <authorList>
            <person name="Magalhaes I.L.F."/>
            <person name="Oliveira U."/>
            <person name="Santos F.R."/>
            <person name="Vidigal T.H.D.A."/>
            <person name="Brescovit A.D."/>
            <person name="Santos A.J."/>
        </authorList>
    </citation>
    <scope>NUCLEOTIDE SEQUENCE</scope>
    <source>
        <tissue evidence="2">Shoot tissue taken approximately 20 cm above the soil surface</tissue>
    </source>
</reference>
<dbReference type="AlphaFoldDB" id="A0A0A9APZ7"/>
<dbReference type="EMBL" id="GBRH01244081">
    <property type="protein sequence ID" value="JAD53814.1"/>
    <property type="molecule type" value="Transcribed_RNA"/>
</dbReference>
<protein>
    <submittedName>
        <fullName evidence="2">Uncharacterized protein</fullName>
    </submittedName>
</protein>
<feature type="region of interest" description="Disordered" evidence="1">
    <location>
        <begin position="1"/>
        <end position="23"/>
    </location>
</feature>
<proteinExistence type="predicted"/>
<evidence type="ECO:0000313" key="2">
    <source>
        <dbReference type="EMBL" id="JAD53814.1"/>
    </source>
</evidence>
<name>A0A0A9APZ7_ARUDO</name>
<organism evidence="2">
    <name type="scientific">Arundo donax</name>
    <name type="common">Giant reed</name>
    <name type="synonym">Donax arundinaceus</name>
    <dbReference type="NCBI Taxonomy" id="35708"/>
    <lineage>
        <taxon>Eukaryota</taxon>
        <taxon>Viridiplantae</taxon>
        <taxon>Streptophyta</taxon>
        <taxon>Embryophyta</taxon>
        <taxon>Tracheophyta</taxon>
        <taxon>Spermatophyta</taxon>
        <taxon>Magnoliopsida</taxon>
        <taxon>Liliopsida</taxon>
        <taxon>Poales</taxon>
        <taxon>Poaceae</taxon>
        <taxon>PACMAD clade</taxon>
        <taxon>Arundinoideae</taxon>
        <taxon>Arundineae</taxon>
        <taxon>Arundo</taxon>
    </lineage>
</organism>
<accession>A0A0A9APZ7</accession>
<reference evidence="2" key="2">
    <citation type="journal article" date="2015" name="Data Brief">
        <title>Shoot transcriptome of the giant reed, Arundo donax.</title>
        <authorList>
            <person name="Barrero R.A."/>
            <person name="Guerrero F.D."/>
            <person name="Moolhuijzen P."/>
            <person name="Goolsby J.A."/>
            <person name="Tidwell J."/>
            <person name="Bellgard S.E."/>
            <person name="Bellgard M.I."/>
        </authorList>
    </citation>
    <scope>NUCLEOTIDE SEQUENCE</scope>
    <source>
        <tissue evidence="2">Shoot tissue taken approximately 20 cm above the soil surface</tissue>
    </source>
</reference>
<sequence>MAAAASPSSRVGVAPDVPTGSSAALGRRRLGELAVEVGAREAVAPPGAPEIADLPGGRRRGAARARAEAIVNALVAESPVGLYVHGRRRVRVCCAREQIIREVYEGRSLGFGGRSGGEVG</sequence>
<evidence type="ECO:0000256" key="1">
    <source>
        <dbReference type="SAM" id="MobiDB-lite"/>
    </source>
</evidence>